<reference evidence="6" key="1">
    <citation type="submission" date="2016-05" db="EMBL/GenBank/DDBJ databases">
        <title>Comparative genomics of biotechnologically important yeasts.</title>
        <authorList>
            <consortium name="DOE Joint Genome Institute"/>
            <person name="Riley R."/>
            <person name="Haridas S."/>
            <person name="Wolfe K.H."/>
            <person name="Lopes M.R."/>
            <person name="Hittinger C.T."/>
            <person name="Goker M."/>
            <person name="Salamov A."/>
            <person name="Wisecaver J."/>
            <person name="Long T.M."/>
            <person name="Aerts A.L."/>
            <person name="Barry K."/>
            <person name="Choi C."/>
            <person name="Clum A."/>
            <person name="Coughlan A.Y."/>
            <person name="Deshpande S."/>
            <person name="Douglass A.P."/>
            <person name="Hanson S.J."/>
            <person name="Klenk H.-P."/>
            <person name="Labutti K."/>
            <person name="Lapidus A."/>
            <person name="Lindquist E."/>
            <person name="Lipzen A."/>
            <person name="Meier-Kolthoff J.P."/>
            <person name="Ohm R.A."/>
            <person name="Otillar R.P."/>
            <person name="Pangilinan J."/>
            <person name="Peng Y."/>
            <person name="Rokas A."/>
            <person name="Rosa C.A."/>
            <person name="Scheuner C."/>
            <person name="Sibirny A.A."/>
            <person name="Slot J.C."/>
            <person name="Stielow J.B."/>
            <person name="Sun H."/>
            <person name="Kurtzman C.P."/>
            <person name="Blackwell M."/>
            <person name="Grigoriev I.V."/>
            <person name="Jeffries T.W."/>
        </authorList>
    </citation>
    <scope>NUCLEOTIDE SEQUENCE [LARGE SCALE GENOMIC DNA]</scope>
    <source>
        <strain evidence="6">DSM 1968</strain>
    </source>
</reference>
<feature type="region of interest" description="Disordered" evidence="4">
    <location>
        <begin position="1"/>
        <end position="35"/>
    </location>
</feature>
<keyword evidence="3" id="KW-0539">Nucleus</keyword>
<dbReference type="InParanoid" id="A0A1D2VKD9"/>
<dbReference type="InterPro" id="IPR007858">
    <property type="entry name" value="Dpy-30_motif"/>
</dbReference>
<organism evidence="5 6">
    <name type="scientific">Ascoidea rubescens DSM 1968</name>
    <dbReference type="NCBI Taxonomy" id="1344418"/>
    <lineage>
        <taxon>Eukaryota</taxon>
        <taxon>Fungi</taxon>
        <taxon>Dikarya</taxon>
        <taxon>Ascomycota</taxon>
        <taxon>Saccharomycotina</taxon>
        <taxon>Saccharomycetes</taxon>
        <taxon>Ascoideaceae</taxon>
        <taxon>Ascoidea</taxon>
    </lineage>
</organism>
<dbReference type="RefSeq" id="XP_020048383.1">
    <property type="nucleotide sequence ID" value="XM_020190396.1"/>
</dbReference>
<dbReference type="InterPro" id="IPR049629">
    <property type="entry name" value="DPY30_SDC1_DD"/>
</dbReference>
<accession>A0A1D2VKD9</accession>
<dbReference type="STRING" id="1344418.A0A1D2VKD9"/>
<feature type="compositionally biased region" description="Polar residues" evidence="4">
    <location>
        <begin position="8"/>
        <end position="30"/>
    </location>
</feature>
<dbReference type="OrthoDB" id="417678at2759"/>
<protein>
    <recommendedName>
        <fullName evidence="7">Dpy-30-domain-containing protein</fullName>
    </recommendedName>
</protein>
<evidence type="ECO:0000313" key="5">
    <source>
        <dbReference type="EMBL" id="ODV62076.1"/>
    </source>
</evidence>
<comment type="similarity">
    <text evidence="2">Belongs to the dpy-30 family.</text>
</comment>
<dbReference type="Gene3D" id="1.20.890.10">
    <property type="entry name" value="cAMP-dependent protein kinase regulatory subunit, dimerization-anchoring domain"/>
    <property type="match status" value="1"/>
</dbReference>
<dbReference type="GeneID" id="30964032"/>
<keyword evidence="6" id="KW-1185">Reference proteome</keyword>
<dbReference type="Proteomes" id="UP000095038">
    <property type="component" value="Unassembled WGS sequence"/>
</dbReference>
<proteinExistence type="inferred from homology"/>
<name>A0A1D2VKD9_9ASCO</name>
<comment type="subcellular location">
    <subcellularLocation>
        <location evidence="1">Nucleus</location>
    </subcellularLocation>
</comment>
<evidence type="ECO:0000256" key="4">
    <source>
        <dbReference type="SAM" id="MobiDB-lite"/>
    </source>
</evidence>
<dbReference type="CDD" id="cd22965">
    <property type="entry name" value="DD_DPY30_SDC1"/>
    <property type="match status" value="1"/>
</dbReference>
<gene>
    <name evidence="5" type="ORF">ASCRUDRAFT_33017</name>
</gene>
<evidence type="ECO:0000256" key="1">
    <source>
        <dbReference type="ARBA" id="ARBA00004123"/>
    </source>
</evidence>
<dbReference type="Pfam" id="PF05186">
    <property type="entry name" value="Dpy-30"/>
    <property type="match status" value="1"/>
</dbReference>
<evidence type="ECO:0000256" key="2">
    <source>
        <dbReference type="ARBA" id="ARBA00010849"/>
    </source>
</evidence>
<sequence length="123" mass="13773">MNIEEDNNVNSESQNLSSDLTTKQSDNKNLLSLPKTPFKSIQNNVKISTIIPNIPPEKLANPSKITNGAPVRQYLNSNITPYLLQGLRIIAHEKPNNPLKVLGEFLIQKDLEINNNNNNSNQQ</sequence>
<dbReference type="FunCoup" id="A0A1D2VKD9">
    <property type="interactions" value="106"/>
</dbReference>
<dbReference type="GO" id="GO:0005634">
    <property type="term" value="C:nucleus"/>
    <property type="evidence" value="ECO:0007669"/>
    <property type="project" value="UniProtKB-SubCell"/>
</dbReference>
<evidence type="ECO:0000256" key="3">
    <source>
        <dbReference type="ARBA" id="ARBA00023242"/>
    </source>
</evidence>
<dbReference type="EMBL" id="KV454478">
    <property type="protein sequence ID" value="ODV62076.1"/>
    <property type="molecule type" value="Genomic_DNA"/>
</dbReference>
<evidence type="ECO:0000313" key="6">
    <source>
        <dbReference type="Proteomes" id="UP000095038"/>
    </source>
</evidence>
<evidence type="ECO:0008006" key="7">
    <source>
        <dbReference type="Google" id="ProtNLM"/>
    </source>
</evidence>
<dbReference type="AlphaFoldDB" id="A0A1D2VKD9"/>